<gene>
    <name evidence="2" type="ORF">D4764_18G0000650</name>
</gene>
<dbReference type="AlphaFoldDB" id="A0A5C6NRN3"/>
<organism evidence="2 3">
    <name type="scientific">Takifugu flavidus</name>
    <name type="common">sansaifugu</name>
    <dbReference type="NCBI Taxonomy" id="433684"/>
    <lineage>
        <taxon>Eukaryota</taxon>
        <taxon>Metazoa</taxon>
        <taxon>Chordata</taxon>
        <taxon>Craniata</taxon>
        <taxon>Vertebrata</taxon>
        <taxon>Euteleostomi</taxon>
        <taxon>Actinopterygii</taxon>
        <taxon>Neopterygii</taxon>
        <taxon>Teleostei</taxon>
        <taxon>Neoteleostei</taxon>
        <taxon>Acanthomorphata</taxon>
        <taxon>Eupercaria</taxon>
        <taxon>Tetraodontiformes</taxon>
        <taxon>Tetradontoidea</taxon>
        <taxon>Tetraodontidae</taxon>
        <taxon>Takifugu</taxon>
    </lineage>
</organism>
<dbReference type="InterPro" id="IPR029365">
    <property type="entry name" value="TMEM238"/>
</dbReference>
<evidence type="ECO:0000256" key="1">
    <source>
        <dbReference type="SAM" id="Phobius"/>
    </source>
</evidence>
<protein>
    <submittedName>
        <fullName evidence="2">Transmembrane protein 238</fullName>
    </submittedName>
</protein>
<reference evidence="2 3" key="1">
    <citation type="submission" date="2019-04" db="EMBL/GenBank/DDBJ databases">
        <title>Chromosome genome assembly for Takifugu flavidus.</title>
        <authorList>
            <person name="Xiao S."/>
        </authorList>
    </citation>
    <scope>NUCLEOTIDE SEQUENCE [LARGE SCALE GENOMIC DNA]</scope>
    <source>
        <strain evidence="2">HTHZ2018</strain>
        <tissue evidence="2">Muscle</tissue>
    </source>
</reference>
<name>A0A5C6NRN3_9TELE</name>
<dbReference type="PANTHER" id="PTHR28613:SF9">
    <property type="entry name" value="TRANSMEMBRANE PROTEIN 238"/>
    <property type="match status" value="1"/>
</dbReference>
<proteinExistence type="predicted"/>
<keyword evidence="1" id="KW-0472">Membrane</keyword>
<comment type="caution">
    <text evidence="2">The sequence shown here is derived from an EMBL/GenBank/DDBJ whole genome shotgun (WGS) entry which is preliminary data.</text>
</comment>
<feature type="transmembrane region" description="Helical" evidence="1">
    <location>
        <begin position="104"/>
        <end position="123"/>
    </location>
</feature>
<dbReference type="Proteomes" id="UP000324091">
    <property type="component" value="Chromosome 18"/>
</dbReference>
<evidence type="ECO:0000313" key="2">
    <source>
        <dbReference type="EMBL" id="TWW69259.1"/>
    </source>
</evidence>
<dbReference type="PANTHER" id="PTHR28613">
    <property type="entry name" value="SI:CH211-232M10.4-RELATED"/>
    <property type="match status" value="1"/>
</dbReference>
<accession>A0A5C6NRN3</accession>
<evidence type="ECO:0000313" key="3">
    <source>
        <dbReference type="Proteomes" id="UP000324091"/>
    </source>
</evidence>
<feature type="transmembrane region" description="Helical" evidence="1">
    <location>
        <begin position="75"/>
        <end position="98"/>
    </location>
</feature>
<keyword evidence="1 2" id="KW-0812">Transmembrane</keyword>
<dbReference type="EMBL" id="RHFK02000010">
    <property type="protein sequence ID" value="TWW69259.1"/>
    <property type="molecule type" value="Genomic_DNA"/>
</dbReference>
<sequence length="227" mass="24637">MAILVVSSYHSVNGLAYFDFQFQRMILHPAGDLKLDAAGLRLGESGGYCQRTQIGVPHVAPDMEQDFRGLGRCTCCFWAAVAFDTVGLSVLLIGVFVTVFFYDLLIYAGAIIIFLSLIWWVFWYSGNIEVPVAELEDDVGLLKKNQRGLAGIGGAVRRFSTRLSSGIRNSFRSREKVSGHAGHPHRSAGGLPPQAEQVVVAMAVMAPQASGDTEIEMPPTTTETSPT</sequence>
<keyword evidence="1" id="KW-1133">Transmembrane helix</keyword>
<keyword evidence="3" id="KW-1185">Reference proteome</keyword>
<dbReference type="Pfam" id="PF15125">
    <property type="entry name" value="TMEM238"/>
    <property type="match status" value="1"/>
</dbReference>